<evidence type="ECO:0000256" key="2">
    <source>
        <dbReference type="ARBA" id="ARBA00022692"/>
    </source>
</evidence>
<proteinExistence type="predicted"/>
<dbReference type="Proteomes" id="UP000886865">
    <property type="component" value="Unassembled WGS sequence"/>
</dbReference>
<keyword evidence="4" id="KW-0472">Membrane</keyword>
<reference evidence="6" key="2">
    <citation type="journal article" date="2021" name="PeerJ">
        <title>Extensive microbial diversity within the chicken gut microbiome revealed by metagenomics and culture.</title>
        <authorList>
            <person name="Gilroy R."/>
            <person name="Ravi A."/>
            <person name="Getino M."/>
            <person name="Pursley I."/>
            <person name="Horton D.L."/>
            <person name="Alikhan N.F."/>
            <person name="Baker D."/>
            <person name="Gharbi K."/>
            <person name="Hall N."/>
            <person name="Watson M."/>
            <person name="Adriaenssens E.M."/>
            <person name="Foster-Nyarko E."/>
            <person name="Jarju S."/>
            <person name="Secka A."/>
            <person name="Antonio M."/>
            <person name="Oren A."/>
            <person name="Chaudhuri R.R."/>
            <person name="La Ragione R."/>
            <person name="Hildebrand F."/>
            <person name="Pallen M.J."/>
        </authorList>
    </citation>
    <scope>NUCLEOTIDE SEQUENCE</scope>
    <source>
        <strain evidence="6">CHK152-2871</strain>
    </source>
</reference>
<evidence type="ECO:0000313" key="6">
    <source>
        <dbReference type="EMBL" id="HIS75028.1"/>
    </source>
</evidence>
<name>A0A9D1FJT2_9BACT</name>
<keyword evidence="2" id="KW-0812">Transmembrane</keyword>
<dbReference type="InterPro" id="IPR006260">
    <property type="entry name" value="TonB/TolA_C"/>
</dbReference>
<dbReference type="Gene3D" id="3.30.1150.10">
    <property type="match status" value="1"/>
</dbReference>
<dbReference type="Pfam" id="PF13103">
    <property type="entry name" value="TonB_2"/>
    <property type="match status" value="1"/>
</dbReference>
<dbReference type="GO" id="GO:0016020">
    <property type="term" value="C:membrane"/>
    <property type="evidence" value="ECO:0007669"/>
    <property type="project" value="UniProtKB-SubCell"/>
</dbReference>
<dbReference type="SUPFAM" id="SSF74653">
    <property type="entry name" value="TolA/TonB C-terminal domain"/>
    <property type="match status" value="1"/>
</dbReference>
<keyword evidence="5" id="KW-0732">Signal</keyword>
<feature type="chain" id="PRO_5039456366" evidence="5">
    <location>
        <begin position="20"/>
        <end position="135"/>
    </location>
</feature>
<dbReference type="AlphaFoldDB" id="A0A9D1FJT2"/>
<protein>
    <submittedName>
        <fullName evidence="6">TonB family protein</fullName>
    </submittedName>
</protein>
<comment type="caution">
    <text evidence="6">The sequence shown here is derived from an EMBL/GenBank/DDBJ whole genome shotgun (WGS) entry which is preliminary data.</text>
</comment>
<evidence type="ECO:0000256" key="5">
    <source>
        <dbReference type="SAM" id="SignalP"/>
    </source>
</evidence>
<dbReference type="NCBIfam" id="TIGR01352">
    <property type="entry name" value="tonB_Cterm"/>
    <property type="match status" value="1"/>
</dbReference>
<comment type="subcellular location">
    <subcellularLocation>
        <location evidence="1">Membrane</location>
        <topology evidence="1">Single-pass membrane protein</topology>
    </subcellularLocation>
</comment>
<evidence type="ECO:0000256" key="4">
    <source>
        <dbReference type="ARBA" id="ARBA00023136"/>
    </source>
</evidence>
<evidence type="ECO:0000313" key="7">
    <source>
        <dbReference type="Proteomes" id="UP000886865"/>
    </source>
</evidence>
<sequence length="135" mass="15677">MKKFLIAMLFLAFINCANAQNLSVSDNIVKEEEQQVQTIESYNNLCEQKVQENWQKSNIKHDDVTIKITFKTLQDGTVEDIEVQTPSKYEQNNQAAIKAIQDAAPFYSIPQELNAQYAEHTMFFPCRRYAQMKTF</sequence>
<keyword evidence="3" id="KW-1133">Transmembrane helix</keyword>
<organism evidence="6 7">
    <name type="scientific">Candidatus Galligastranaerophilus intestinavium</name>
    <dbReference type="NCBI Taxonomy" id="2840836"/>
    <lineage>
        <taxon>Bacteria</taxon>
        <taxon>Candidatus Galligastranaerophilus</taxon>
    </lineage>
</organism>
<dbReference type="EMBL" id="DVJQ01000073">
    <property type="protein sequence ID" value="HIS75028.1"/>
    <property type="molecule type" value="Genomic_DNA"/>
</dbReference>
<reference evidence="6" key="1">
    <citation type="submission" date="2020-10" db="EMBL/GenBank/DDBJ databases">
        <authorList>
            <person name="Gilroy R."/>
        </authorList>
    </citation>
    <scope>NUCLEOTIDE SEQUENCE</scope>
    <source>
        <strain evidence="6">CHK152-2871</strain>
    </source>
</reference>
<accession>A0A9D1FJT2</accession>
<gene>
    <name evidence="6" type="ORF">IAA86_08425</name>
</gene>
<evidence type="ECO:0000256" key="1">
    <source>
        <dbReference type="ARBA" id="ARBA00004167"/>
    </source>
</evidence>
<feature type="signal peptide" evidence="5">
    <location>
        <begin position="1"/>
        <end position="19"/>
    </location>
</feature>
<evidence type="ECO:0000256" key="3">
    <source>
        <dbReference type="ARBA" id="ARBA00022989"/>
    </source>
</evidence>